<comment type="caution">
    <text evidence="1">The sequence shown here is derived from an EMBL/GenBank/DDBJ whole genome shotgun (WGS) entry which is preliminary data.</text>
</comment>
<proteinExistence type="predicted"/>
<dbReference type="AlphaFoldDB" id="X1J8J1"/>
<gene>
    <name evidence="1" type="ORF">S03H2_72556</name>
</gene>
<organism evidence="1">
    <name type="scientific">marine sediment metagenome</name>
    <dbReference type="NCBI Taxonomy" id="412755"/>
    <lineage>
        <taxon>unclassified sequences</taxon>
        <taxon>metagenomes</taxon>
        <taxon>ecological metagenomes</taxon>
    </lineage>
</organism>
<evidence type="ECO:0000313" key="1">
    <source>
        <dbReference type="EMBL" id="GAH90996.1"/>
    </source>
</evidence>
<sequence length="55" mass="6031">LSLMAEGEEAGRVRAEVQLLLALYKLSPNDVLTFYARAQDNDPNAPKGAESELVR</sequence>
<feature type="non-terminal residue" evidence="1">
    <location>
        <position position="55"/>
    </location>
</feature>
<feature type="non-terminal residue" evidence="1">
    <location>
        <position position="1"/>
    </location>
</feature>
<accession>X1J8J1</accession>
<dbReference type="EMBL" id="BARU01049137">
    <property type="protein sequence ID" value="GAH90996.1"/>
    <property type="molecule type" value="Genomic_DNA"/>
</dbReference>
<protein>
    <submittedName>
        <fullName evidence="1">Uncharacterized protein</fullName>
    </submittedName>
</protein>
<reference evidence="1" key="1">
    <citation type="journal article" date="2014" name="Front. Microbiol.">
        <title>High frequency of phylogenetically diverse reductive dehalogenase-homologous genes in deep subseafloor sedimentary metagenomes.</title>
        <authorList>
            <person name="Kawai M."/>
            <person name="Futagami T."/>
            <person name="Toyoda A."/>
            <person name="Takaki Y."/>
            <person name="Nishi S."/>
            <person name="Hori S."/>
            <person name="Arai W."/>
            <person name="Tsubouchi T."/>
            <person name="Morono Y."/>
            <person name="Uchiyama I."/>
            <person name="Ito T."/>
            <person name="Fujiyama A."/>
            <person name="Inagaki F."/>
            <person name="Takami H."/>
        </authorList>
    </citation>
    <scope>NUCLEOTIDE SEQUENCE</scope>
    <source>
        <strain evidence="1">Expedition CK06-06</strain>
    </source>
</reference>
<name>X1J8J1_9ZZZZ</name>